<dbReference type="EMBL" id="SHOA02000014">
    <property type="protein sequence ID" value="TDH66873.1"/>
    <property type="molecule type" value="Genomic_DNA"/>
</dbReference>
<dbReference type="OrthoDB" id="179817at2759"/>
<name>A0A976FHH6_BRELC</name>
<dbReference type="RefSeq" id="XP_067816372.1">
    <property type="nucleotide sequence ID" value="XM_067960022.1"/>
</dbReference>
<evidence type="ECO:0000313" key="1">
    <source>
        <dbReference type="EMBL" id="TDH66873.1"/>
    </source>
</evidence>
<accession>A0A976FHH6</accession>
<protein>
    <submittedName>
        <fullName evidence="1">Uncharacterized protein</fullName>
    </submittedName>
</protein>
<dbReference type="GeneID" id="94345693"/>
<evidence type="ECO:0000313" key="2">
    <source>
        <dbReference type="Proteomes" id="UP000294530"/>
    </source>
</evidence>
<dbReference type="Proteomes" id="UP000294530">
    <property type="component" value="Unassembled WGS sequence"/>
</dbReference>
<gene>
    <name evidence="1" type="ORF">CCR75_001921</name>
</gene>
<dbReference type="AlphaFoldDB" id="A0A976FHH6"/>
<dbReference type="KEGG" id="blac:94345693"/>
<reference evidence="1 2" key="1">
    <citation type="journal article" date="2021" name="Genome Biol.">
        <title>AFLAP: assembly-free linkage analysis pipeline using k-mers from genome sequencing data.</title>
        <authorList>
            <person name="Fletcher K."/>
            <person name="Zhang L."/>
            <person name="Gil J."/>
            <person name="Han R."/>
            <person name="Cavanaugh K."/>
            <person name="Michelmore R."/>
        </authorList>
    </citation>
    <scope>NUCLEOTIDE SEQUENCE [LARGE SCALE GENOMIC DNA]</scope>
    <source>
        <strain evidence="1 2">SF5</strain>
    </source>
</reference>
<sequence>MAEANQDGVRLMIASSENKAHEVIANGADMVDWVDIRKIRWLLPTEALSLYRLKSNRPPLWNRVANNLSFPNSSCSNVEFAPASHVWWTCPRAQQH</sequence>
<proteinExistence type="predicted"/>
<keyword evidence="2" id="KW-1185">Reference proteome</keyword>
<organism evidence="1 2">
    <name type="scientific">Bremia lactucae</name>
    <name type="common">Lettuce downy mildew</name>
    <dbReference type="NCBI Taxonomy" id="4779"/>
    <lineage>
        <taxon>Eukaryota</taxon>
        <taxon>Sar</taxon>
        <taxon>Stramenopiles</taxon>
        <taxon>Oomycota</taxon>
        <taxon>Peronosporomycetes</taxon>
        <taxon>Peronosporales</taxon>
        <taxon>Peronosporaceae</taxon>
        <taxon>Bremia</taxon>
    </lineage>
</organism>
<comment type="caution">
    <text evidence="1">The sequence shown here is derived from an EMBL/GenBank/DDBJ whole genome shotgun (WGS) entry which is preliminary data.</text>
</comment>